<evidence type="ECO:0000256" key="18">
    <source>
        <dbReference type="RuleBase" id="RU003403"/>
    </source>
</evidence>
<feature type="domain" description="NADH:quinone oxidoreductase/Mrp antiporter transmembrane" evidence="19">
    <location>
        <begin position="16"/>
        <end position="273"/>
    </location>
</feature>
<dbReference type="GO" id="GO:0006120">
    <property type="term" value="P:mitochondrial electron transport, NADH to ubiquinone"/>
    <property type="evidence" value="ECO:0007669"/>
    <property type="project" value="InterPro"/>
</dbReference>
<dbReference type="Pfam" id="PF00361">
    <property type="entry name" value="Proton_antipo_M"/>
    <property type="match status" value="1"/>
</dbReference>
<accession>A0A343A615</accession>
<evidence type="ECO:0000259" key="19">
    <source>
        <dbReference type="Pfam" id="PF00361"/>
    </source>
</evidence>
<evidence type="ECO:0000256" key="4">
    <source>
        <dbReference type="ARBA" id="ARBA00012944"/>
    </source>
</evidence>
<reference evidence="20" key="1">
    <citation type="submission" date="2016-04" db="EMBL/GenBank/DDBJ databases">
        <title>Mitochondria of Scolytid beetles.</title>
        <authorList>
            <person name="Miller K."/>
            <person name="Linard B."/>
            <person name="Vogler A.P."/>
        </authorList>
    </citation>
    <scope>NUCLEOTIDE SEQUENCE</scope>
</reference>
<comment type="catalytic activity">
    <reaction evidence="17 18">
        <text>a ubiquinone + NADH + 5 H(+)(in) = a ubiquinol + NAD(+) + 4 H(+)(out)</text>
        <dbReference type="Rhea" id="RHEA:29091"/>
        <dbReference type="Rhea" id="RHEA-COMP:9565"/>
        <dbReference type="Rhea" id="RHEA-COMP:9566"/>
        <dbReference type="ChEBI" id="CHEBI:15378"/>
        <dbReference type="ChEBI" id="CHEBI:16389"/>
        <dbReference type="ChEBI" id="CHEBI:17976"/>
        <dbReference type="ChEBI" id="CHEBI:57540"/>
        <dbReference type="ChEBI" id="CHEBI:57945"/>
        <dbReference type="EC" id="7.1.1.2"/>
    </reaction>
</comment>
<evidence type="ECO:0000256" key="2">
    <source>
        <dbReference type="ARBA" id="ARBA00004448"/>
    </source>
</evidence>
<dbReference type="InterPro" id="IPR003917">
    <property type="entry name" value="NADH_UbQ_OxRdtase_chain2"/>
</dbReference>
<keyword evidence="12 18" id="KW-1133">Transmembrane helix</keyword>
<keyword evidence="7 18" id="KW-0679">Respiratory chain</keyword>
<feature type="transmembrane region" description="Helical" evidence="18">
    <location>
        <begin position="138"/>
        <end position="156"/>
    </location>
</feature>
<evidence type="ECO:0000256" key="5">
    <source>
        <dbReference type="ARBA" id="ARBA00021008"/>
    </source>
</evidence>
<sequence length="319" mass="36200">MFMILLVSSTMISVSASSWLIAWLGLEINLLSFIPLMKNMNKFNSESMIKYFIIQAMASMLLMMSIILTSSKMSNPSLLYPSMMVSSPLLMKMGAAPFHFWFPEVMSGLEWMTALLLATWQKIAPSILLSFTSPKMSFITIIVLMSITVGSIQSMNQQCLRKLIAYSSINNIGWMLPAVMMNMNIWLLYFTIYTIINTGIIMTWKNTKIFFLSQLNKLFHSNKTLKITSSLALLSLGGLPPFLGFLPKWAIIQTMSTNMMFTIITAMVIITLIMLFVYTRMMMSMLSMSSSESMKMNKNNMSILNLLSIYGLAMCFLMF</sequence>
<dbReference type="GO" id="GO:0008137">
    <property type="term" value="F:NADH dehydrogenase (ubiquinone) activity"/>
    <property type="evidence" value="ECO:0007669"/>
    <property type="project" value="UniProtKB-EC"/>
</dbReference>
<feature type="transmembrane region" description="Helical" evidence="18">
    <location>
        <begin position="225"/>
        <end position="246"/>
    </location>
</feature>
<feature type="transmembrane region" description="Helical" evidence="18">
    <location>
        <begin position="299"/>
        <end position="318"/>
    </location>
</feature>
<keyword evidence="16 18" id="KW-0472">Membrane</keyword>
<dbReference type="InterPro" id="IPR050175">
    <property type="entry name" value="Complex_I_Subunit_2"/>
</dbReference>
<name>A0A343A615_9CUCU</name>
<comment type="function">
    <text evidence="1">Core subunit of the mitochondrial membrane respiratory chain NADH dehydrogenase (Complex I) that is believed to belong to the minimal assembly required for catalysis. Complex I functions in the transfer of electrons from NADH to the respiratory chain. The immediate electron acceptor for the enzyme is believed to be ubiquinone.</text>
</comment>
<keyword evidence="11 18" id="KW-0249">Electron transport</keyword>
<evidence type="ECO:0000256" key="13">
    <source>
        <dbReference type="ARBA" id="ARBA00023027"/>
    </source>
</evidence>
<keyword evidence="9 18" id="KW-0999">Mitochondrion inner membrane</keyword>
<dbReference type="GO" id="GO:0005743">
    <property type="term" value="C:mitochondrial inner membrane"/>
    <property type="evidence" value="ECO:0007669"/>
    <property type="project" value="UniProtKB-SubCell"/>
</dbReference>
<comment type="subcellular location">
    <subcellularLocation>
        <location evidence="2 18">Mitochondrion inner membrane</location>
        <topology evidence="2 18">Multi-pass membrane protein</topology>
    </subcellularLocation>
</comment>
<feature type="transmembrane region" description="Helical" evidence="18">
    <location>
        <begin position="186"/>
        <end position="204"/>
    </location>
</feature>
<evidence type="ECO:0000256" key="11">
    <source>
        <dbReference type="ARBA" id="ARBA00022982"/>
    </source>
</evidence>
<keyword evidence="15 18" id="KW-0496">Mitochondrion</keyword>
<keyword evidence="8 18" id="KW-0812">Transmembrane</keyword>
<keyword evidence="14 18" id="KW-0830">Ubiquinone</keyword>
<organism evidence="20">
    <name type="scientific">Hypothenemus sp. BMNH 1040235</name>
    <dbReference type="NCBI Taxonomy" id="1903787"/>
    <lineage>
        <taxon>Eukaryota</taxon>
        <taxon>Metazoa</taxon>
        <taxon>Ecdysozoa</taxon>
        <taxon>Arthropoda</taxon>
        <taxon>Hexapoda</taxon>
        <taxon>Insecta</taxon>
        <taxon>Pterygota</taxon>
        <taxon>Neoptera</taxon>
        <taxon>Endopterygota</taxon>
        <taxon>Coleoptera</taxon>
        <taxon>Polyphaga</taxon>
        <taxon>Cucujiformia</taxon>
        <taxon>Curculionidae</taxon>
        <taxon>Scolytinae</taxon>
        <taxon>Hypothenemus</taxon>
    </lineage>
</organism>
<evidence type="ECO:0000256" key="1">
    <source>
        <dbReference type="ARBA" id="ARBA00003257"/>
    </source>
</evidence>
<dbReference type="EC" id="7.1.1.2" evidence="4 18"/>
<evidence type="ECO:0000256" key="15">
    <source>
        <dbReference type="ARBA" id="ARBA00023128"/>
    </source>
</evidence>
<keyword evidence="10 18" id="KW-1278">Translocase</keyword>
<evidence type="ECO:0000256" key="8">
    <source>
        <dbReference type="ARBA" id="ARBA00022692"/>
    </source>
</evidence>
<protein>
    <recommendedName>
        <fullName evidence="5 18">NADH-ubiquinone oxidoreductase chain 2</fullName>
        <ecNumber evidence="4 18">7.1.1.2</ecNumber>
    </recommendedName>
</protein>
<dbReference type="PANTHER" id="PTHR46552:SF1">
    <property type="entry name" value="NADH-UBIQUINONE OXIDOREDUCTASE CHAIN 2"/>
    <property type="match status" value="1"/>
</dbReference>
<evidence type="ECO:0000313" key="20">
    <source>
        <dbReference type="EMBL" id="AOY39994.1"/>
    </source>
</evidence>
<geneLocation type="mitochondrion" evidence="20"/>
<evidence type="ECO:0000256" key="12">
    <source>
        <dbReference type="ARBA" id="ARBA00022989"/>
    </source>
</evidence>
<dbReference type="EMBL" id="KX035186">
    <property type="protein sequence ID" value="AOY39994.1"/>
    <property type="molecule type" value="Genomic_DNA"/>
</dbReference>
<dbReference type="PRINTS" id="PR01436">
    <property type="entry name" value="NADHDHGNASE2"/>
</dbReference>
<evidence type="ECO:0000256" key="10">
    <source>
        <dbReference type="ARBA" id="ARBA00022967"/>
    </source>
</evidence>
<keyword evidence="6" id="KW-0813">Transport</keyword>
<feature type="transmembrane region" description="Helical" evidence="18">
    <location>
        <begin position="49"/>
        <end position="68"/>
    </location>
</feature>
<dbReference type="PANTHER" id="PTHR46552">
    <property type="entry name" value="NADH-UBIQUINONE OXIDOREDUCTASE CHAIN 2"/>
    <property type="match status" value="1"/>
</dbReference>
<comment type="function">
    <text evidence="18">Core subunit of the mitochondrial membrane respiratory chain NADH dehydrogenase (Complex I) which catalyzes electron transfer from NADH through the respiratory chain, using ubiquinone as an electron acceptor. Essential for the catalytic activity and assembly of complex I.</text>
</comment>
<keyword evidence="13 18" id="KW-0520">NAD</keyword>
<dbReference type="AlphaFoldDB" id="A0A343A615"/>
<evidence type="ECO:0000256" key="3">
    <source>
        <dbReference type="ARBA" id="ARBA00007012"/>
    </source>
</evidence>
<evidence type="ECO:0000256" key="16">
    <source>
        <dbReference type="ARBA" id="ARBA00023136"/>
    </source>
</evidence>
<evidence type="ECO:0000256" key="7">
    <source>
        <dbReference type="ARBA" id="ARBA00022660"/>
    </source>
</evidence>
<proteinExistence type="inferred from homology"/>
<evidence type="ECO:0000256" key="17">
    <source>
        <dbReference type="ARBA" id="ARBA00049551"/>
    </source>
</evidence>
<evidence type="ECO:0000256" key="9">
    <source>
        <dbReference type="ARBA" id="ARBA00022792"/>
    </source>
</evidence>
<comment type="similarity">
    <text evidence="3 18">Belongs to the complex I subunit 2 family.</text>
</comment>
<dbReference type="InterPro" id="IPR001750">
    <property type="entry name" value="ND/Mrp_TM"/>
</dbReference>
<feature type="transmembrane region" description="Helical" evidence="18">
    <location>
        <begin position="258"/>
        <end position="278"/>
    </location>
</feature>
<gene>
    <name evidence="20" type="primary">nad2</name>
</gene>
<evidence type="ECO:0000256" key="6">
    <source>
        <dbReference type="ARBA" id="ARBA00022448"/>
    </source>
</evidence>
<evidence type="ECO:0000256" key="14">
    <source>
        <dbReference type="ARBA" id="ARBA00023075"/>
    </source>
</evidence>